<dbReference type="AlphaFoldDB" id="A0A3S5AJN9"/>
<name>A0A3S5AJN9_9PLAT</name>
<dbReference type="Proteomes" id="UP000784294">
    <property type="component" value="Unassembled WGS sequence"/>
</dbReference>
<dbReference type="Pfam" id="PF25469">
    <property type="entry name" value="WHD_NWD1"/>
    <property type="match status" value="1"/>
</dbReference>
<comment type="caution">
    <text evidence="5">The sequence shown here is derived from an EMBL/GenBank/DDBJ whole genome shotgun (WGS) entry which is preliminary data.</text>
</comment>
<keyword evidence="2" id="KW-0677">Repeat</keyword>
<keyword evidence="6" id="KW-1185">Reference proteome</keyword>
<dbReference type="OrthoDB" id="6100816at2759"/>
<feature type="domain" description="NWD1/2-like winged helix-turn-helix" evidence="4">
    <location>
        <begin position="292"/>
        <end position="381"/>
    </location>
</feature>
<dbReference type="PANTHER" id="PTHR19871">
    <property type="entry name" value="BETA TRANSDUCIN-RELATED PROTEIN"/>
    <property type="match status" value="1"/>
</dbReference>
<protein>
    <recommendedName>
        <fullName evidence="4">NWD1/2-like winged helix-turn-helix domain-containing protein</fullName>
    </recommendedName>
</protein>
<evidence type="ECO:0000259" key="4">
    <source>
        <dbReference type="Pfam" id="PF25469"/>
    </source>
</evidence>
<dbReference type="EMBL" id="CAAALY010074158">
    <property type="protein sequence ID" value="VEL25473.1"/>
    <property type="molecule type" value="Genomic_DNA"/>
</dbReference>
<feature type="non-terminal residue" evidence="5">
    <location>
        <position position="387"/>
    </location>
</feature>
<evidence type="ECO:0000256" key="1">
    <source>
        <dbReference type="ARBA" id="ARBA00022574"/>
    </source>
</evidence>
<accession>A0A3S5AJN9</accession>
<organism evidence="5 6">
    <name type="scientific">Protopolystoma xenopodis</name>
    <dbReference type="NCBI Taxonomy" id="117903"/>
    <lineage>
        <taxon>Eukaryota</taxon>
        <taxon>Metazoa</taxon>
        <taxon>Spiralia</taxon>
        <taxon>Lophotrochozoa</taxon>
        <taxon>Platyhelminthes</taxon>
        <taxon>Monogenea</taxon>
        <taxon>Polyopisthocotylea</taxon>
        <taxon>Polystomatidea</taxon>
        <taxon>Polystomatidae</taxon>
        <taxon>Protopolystoma</taxon>
    </lineage>
</organism>
<evidence type="ECO:0000313" key="5">
    <source>
        <dbReference type="EMBL" id="VEL25473.1"/>
    </source>
</evidence>
<evidence type="ECO:0000313" key="6">
    <source>
        <dbReference type="Proteomes" id="UP000784294"/>
    </source>
</evidence>
<evidence type="ECO:0000256" key="2">
    <source>
        <dbReference type="ARBA" id="ARBA00022737"/>
    </source>
</evidence>
<reference evidence="5" key="1">
    <citation type="submission" date="2018-11" db="EMBL/GenBank/DDBJ databases">
        <authorList>
            <consortium name="Pathogen Informatics"/>
        </authorList>
    </citation>
    <scope>NUCLEOTIDE SEQUENCE</scope>
</reference>
<sequence length="387" mass="42532">VCEWRSWQLPIHTIAPDTWSLSGHSNNPDIDDCLPRKPPSPIRLVPLPLSAFKLAPLKISSSIRPSFDSFMASQTATNQLPQQDKPSVQDFGFADHLGHQLLHGISTVSTVSNDHISSSMNCPSTSSLLNSSPKEESFYLLSSSSSSLLSRSSQSSPYSHCIGSSITCPEDYACATSKPSSSVNLVTIKSSCGCTSDPADLSPVPDFNGVSPLRRSDHLAPDQAPYLENFGISASSSASGQTSTDESPSLMPLPTKVSQRRPRMPGAESSDVIQTWPRLRLATSSLEAILDLFRLWESQHGTLFTSHALAFITAAREGLSEDELEDLFSIDDEILRDVFQFHLPPQIRSPPYVWIRLRHSVGSYLKEREADGARVLFWEVNFTLSRR</sequence>
<keyword evidence="1" id="KW-0853">WD repeat</keyword>
<evidence type="ECO:0000256" key="3">
    <source>
        <dbReference type="SAM" id="MobiDB-lite"/>
    </source>
</evidence>
<proteinExistence type="predicted"/>
<feature type="region of interest" description="Disordered" evidence="3">
    <location>
        <begin position="234"/>
        <end position="269"/>
    </location>
</feature>
<dbReference type="InterPro" id="IPR052752">
    <property type="entry name" value="NACHT-WD_repeat"/>
</dbReference>
<dbReference type="PANTHER" id="PTHR19871:SF14">
    <property type="entry name" value="DUF4062 DOMAIN-CONTAINING PROTEIN"/>
    <property type="match status" value="1"/>
</dbReference>
<gene>
    <name evidence="5" type="ORF">PXEA_LOCUS18913</name>
</gene>
<dbReference type="InterPro" id="IPR057588">
    <property type="entry name" value="NWD1/2-like_WH"/>
</dbReference>